<name>A0A0M3JYZ9_ANISI</name>
<dbReference type="OrthoDB" id="5851811at2759"/>
<evidence type="ECO:0000313" key="3">
    <source>
        <dbReference type="Proteomes" id="UP000267096"/>
    </source>
</evidence>
<dbReference type="WBParaSite" id="ASIM_0001369701-mRNA-1">
    <property type="protein sequence ID" value="ASIM_0001369701-mRNA-1"/>
    <property type="gene ID" value="ASIM_0001369701"/>
</dbReference>
<protein>
    <submittedName>
        <fullName evidence="4">ANK_REP_REGION domain-containing protein</fullName>
    </submittedName>
</protein>
<dbReference type="AlphaFoldDB" id="A0A0M3JYZ9"/>
<dbReference type="EMBL" id="UYRR01031319">
    <property type="protein sequence ID" value="VDK49002.1"/>
    <property type="molecule type" value="Genomic_DNA"/>
</dbReference>
<feature type="region of interest" description="Disordered" evidence="1">
    <location>
        <begin position="1"/>
        <end position="46"/>
    </location>
</feature>
<evidence type="ECO:0000256" key="1">
    <source>
        <dbReference type="SAM" id="MobiDB-lite"/>
    </source>
</evidence>
<keyword evidence="3" id="KW-1185">Reference proteome</keyword>
<accession>A0A0M3JYZ9</accession>
<evidence type="ECO:0000313" key="4">
    <source>
        <dbReference type="WBParaSite" id="ASIM_0001369701-mRNA-1"/>
    </source>
</evidence>
<gene>
    <name evidence="2" type="ORF">ASIM_LOCUS13125</name>
</gene>
<sequence>MPFATQLRTKTKTQQLNIQQSKQASKHSESSKSTSQAPPNDLDSPEVAHVEPTAVYQPITLNFSYTTAPSYIAAENPDMIHFQQVLNKWIRSQTNSRLVAFLLVSRECNACFCQVIHLIVAGEHLLKEAVNCGDASVLYRLFPRYDSSDRTNSTSDDEIILPPPYSPDASPIFVDIKSLDQAFRSKLHAIAVSVDGGRAVKVPIDAFCATIILLQARCGFVAGLLMVHQNERTKESERQAIAPHLTMIGTLLSIVVNVEEQKRLARQSQIFLTMAQNVFSSLRMSFVQ</sequence>
<proteinExistence type="predicted"/>
<evidence type="ECO:0000313" key="2">
    <source>
        <dbReference type="EMBL" id="VDK49002.1"/>
    </source>
</evidence>
<reference evidence="4" key="1">
    <citation type="submission" date="2017-02" db="UniProtKB">
        <authorList>
            <consortium name="WormBaseParasite"/>
        </authorList>
    </citation>
    <scope>IDENTIFICATION</scope>
</reference>
<organism evidence="4">
    <name type="scientific">Anisakis simplex</name>
    <name type="common">Herring worm</name>
    <dbReference type="NCBI Taxonomy" id="6269"/>
    <lineage>
        <taxon>Eukaryota</taxon>
        <taxon>Metazoa</taxon>
        <taxon>Ecdysozoa</taxon>
        <taxon>Nematoda</taxon>
        <taxon>Chromadorea</taxon>
        <taxon>Rhabditida</taxon>
        <taxon>Spirurina</taxon>
        <taxon>Ascaridomorpha</taxon>
        <taxon>Ascaridoidea</taxon>
        <taxon>Anisakidae</taxon>
        <taxon>Anisakis</taxon>
        <taxon>Anisakis simplex complex</taxon>
    </lineage>
</organism>
<reference evidence="2 3" key="2">
    <citation type="submission" date="2018-11" db="EMBL/GenBank/DDBJ databases">
        <authorList>
            <consortium name="Pathogen Informatics"/>
        </authorList>
    </citation>
    <scope>NUCLEOTIDE SEQUENCE [LARGE SCALE GENOMIC DNA]</scope>
</reference>
<dbReference type="Proteomes" id="UP000267096">
    <property type="component" value="Unassembled WGS sequence"/>
</dbReference>
<feature type="compositionally biased region" description="Low complexity" evidence="1">
    <location>
        <begin position="1"/>
        <end position="23"/>
    </location>
</feature>